<feature type="compositionally biased region" description="Polar residues" evidence="1">
    <location>
        <begin position="997"/>
        <end position="1007"/>
    </location>
</feature>
<gene>
    <name evidence="2" type="ORF">PENSTE_c015G02168</name>
</gene>
<feature type="compositionally biased region" description="Basic and acidic residues" evidence="1">
    <location>
        <begin position="630"/>
        <end position="643"/>
    </location>
</feature>
<proteinExistence type="predicted"/>
<feature type="compositionally biased region" description="Polar residues" evidence="1">
    <location>
        <begin position="409"/>
        <end position="440"/>
    </location>
</feature>
<feature type="compositionally biased region" description="Low complexity" evidence="1">
    <location>
        <begin position="945"/>
        <end position="960"/>
    </location>
</feature>
<sequence length="1375" mass="147092">MFSRRKRSSSHHHQPLSTPASQSAQSAANHAFLKSQPSANNLSSAAAAAALRNLTPTPTNVENVQTKRMVQRRASTISPARPVNGRRSASVGAATLRRTNSSSSMTARTFRDASPSRPSTSSGAPTSMPVDVPPLPSLPSQYASRKSPPRRAASLEPSMRSPPASPLRSNMRGPSMDREIASGSPTHNRYQSLTTVPETERPGSRSSVNFSYPRASRPNSPALTENRPISLGGSAVRDVAPVEVASAQQALSQVSEKPTNTRSKGPAIGRAEANSTKKSSEVPVGTAIAAAQAVSAHKNAPRPEPSYARAERIDPEPPAVSPQRPNVEHALPTVTHKPEIEHPSSRTAPSQWPSAVPEEKEPRDEDGTDITRAQNASNQLANVSQGNDHYEPTVTHQVTPQPSPKAEKQSSPQQETHLEQSSSPGRSTRFATWLSVSASGEQVHEPPARSVSPGKSALKNARGGSLSPDGRFAATGRPGLATSELSDGGTSVASDEGLRTGAKKRVVKVSFDDEAEVVGVAASPPTSPEEYVPESPPSKSKTRKNWFNVVKKKSPAAEFVTNDDDFDEVMKPRPALPSFGSVRGNRDGGPARPPIPHFSDNESTSTSEDEAAAPIHSFSNDHALAGVLHQEQKEPLQPHDVKSVEQLSVVGSAPSREEESQHERLDGVAIGETSQQQPYAGLDAGLPPPSIAVEPATPPVDDRKSFDAQRLSRSSLETYQIPGGFPPSGSDRSLKSAAEAGAPKSQPIASALPKLEDTNKDYSDSVYTDSDHESVYSDAPEDPEDGDGFGSINAIVDSRSIPRSAPLDPIAESRDTTPRPTGRAPTSDSQPRGAIKQPSNVPRAETPTEQMEGGRKEASPPASPLNLQTPYPPLPINYKENSPNSCALQGNKQRRPMSVDAFGSTDAQDPRYSSHASGNGKDKSRPLSLGPAFQTRGPGLRRTMSSGSDSSSSFKRASSSTRGDGPRLMRRTMRSNAMGGQPFSPPARTESPVDNRPLSSGSNTGTMRKTLRGPGAGGEKYSFFSTNKKAPRARSDKPASKGMQGTRFADSDDEGGDDRPQVFHSRFADSSDEEGEPNNNAMRPVRGIPRRKGTNDGDSTELEDSSEGERQPQASRLVAPPINARRPTSRDQNPSSPNMSGMAAVARSRGMTQRELEEFIMQPPQGRKPSILARLGLKKQPKTTDNRIRKADVESPSRRDTPLERSRLERDQLRDEPYTNGVHTTVTATQSEPPSSPKLIKRLTKRQTGGGQQWPLRADPRTETPEPIVEQSHSVPSSPLQTQKLEPVAEPVAHNGSVTVNGGTMPETAPPIHKETEAPPPGPDVNDAASDITSTTNPEDQGTQDQGPTARNVVIAGSGRKKRFPMLRKAFGLRK</sequence>
<feature type="region of interest" description="Disordered" evidence="1">
    <location>
        <begin position="567"/>
        <end position="1361"/>
    </location>
</feature>
<evidence type="ECO:0000256" key="1">
    <source>
        <dbReference type="SAM" id="MobiDB-lite"/>
    </source>
</evidence>
<feature type="compositionally biased region" description="Basic and acidic residues" evidence="1">
    <location>
        <begin position="1182"/>
        <end position="1217"/>
    </location>
</feature>
<feature type="compositionally biased region" description="Polar residues" evidence="1">
    <location>
        <begin position="1130"/>
        <end position="1139"/>
    </location>
</feature>
<protein>
    <submittedName>
        <fullName evidence="2">Uncharacterized protein</fullName>
    </submittedName>
</protein>
<feature type="compositionally biased region" description="Polar residues" evidence="1">
    <location>
        <begin position="483"/>
        <end position="493"/>
    </location>
</feature>
<dbReference type="EMBL" id="MLKD01000015">
    <property type="protein sequence ID" value="OQE19535.1"/>
    <property type="molecule type" value="Genomic_DNA"/>
</dbReference>
<feature type="compositionally biased region" description="Basic and acidic residues" evidence="1">
    <location>
        <begin position="1057"/>
        <end position="1069"/>
    </location>
</feature>
<organism evidence="2 3">
    <name type="scientific">Penicillium steckii</name>
    <dbReference type="NCBI Taxonomy" id="303698"/>
    <lineage>
        <taxon>Eukaryota</taxon>
        <taxon>Fungi</taxon>
        <taxon>Dikarya</taxon>
        <taxon>Ascomycota</taxon>
        <taxon>Pezizomycotina</taxon>
        <taxon>Eurotiomycetes</taxon>
        <taxon>Eurotiomycetidae</taxon>
        <taxon>Eurotiales</taxon>
        <taxon>Aspergillaceae</taxon>
        <taxon>Penicillium</taxon>
    </lineage>
</organism>
<comment type="caution">
    <text evidence="2">The sequence shown here is derived from an EMBL/GenBank/DDBJ whole genome shotgun (WGS) entry which is preliminary data.</text>
</comment>
<accession>A0A1V6SZJ5</accession>
<name>A0A1V6SZJ5_9EURO</name>
<feature type="region of interest" description="Disordered" evidence="1">
    <location>
        <begin position="1"/>
        <end position="39"/>
    </location>
</feature>
<dbReference type="Proteomes" id="UP000191285">
    <property type="component" value="Unassembled WGS sequence"/>
</dbReference>
<feature type="compositionally biased region" description="Polar residues" evidence="1">
    <location>
        <begin position="97"/>
        <end position="107"/>
    </location>
</feature>
<feature type="region of interest" description="Disordered" evidence="1">
    <location>
        <begin position="246"/>
        <end position="502"/>
    </location>
</feature>
<feature type="compositionally biased region" description="Polar residues" evidence="1">
    <location>
        <begin position="116"/>
        <end position="125"/>
    </location>
</feature>
<feature type="compositionally biased region" description="Polar residues" evidence="1">
    <location>
        <begin position="60"/>
        <end position="78"/>
    </location>
</feature>
<feature type="compositionally biased region" description="Polar residues" evidence="1">
    <location>
        <begin position="183"/>
        <end position="197"/>
    </location>
</feature>
<dbReference type="OrthoDB" id="5423926at2759"/>
<evidence type="ECO:0000313" key="3">
    <source>
        <dbReference type="Proteomes" id="UP000191285"/>
    </source>
</evidence>
<feature type="region of interest" description="Disordered" evidence="1">
    <location>
        <begin position="519"/>
        <end position="543"/>
    </location>
</feature>
<feature type="compositionally biased region" description="Basic and acidic residues" evidence="1">
    <location>
        <begin position="655"/>
        <end position="666"/>
    </location>
</feature>
<feature type="compositionally biased region" description="Polar residues" evidence="1">
    <location>
        <begin position="1271"/>
        <end position="1284"/>
    </location>
</feature>
<evidence type="ECO:0000313" key="2">
    <source>
        <dbReference type="EMBL" id="OQE19535.1"/>
    </source>
</evidence>
<reference evidence="3" key="1">
    <citation type="journal article" date="2017" name="Nat. Microbiol.">
        <title>Global analysis of biosynthetic gene clusters reveals vast potential of secondary metabolite production in Penicillium species.</title>
        <authorList>
            <person name="Nielsen J.C."/>
            <person name="Grijseels S."/>
            <person name="Prigent S."/>
            <person name="Ji B."/>
            <person name="Dainat J."/>
            <person name="Nielsen K.F."/>
            <person name="Frisvad J.C."/>
            <person name="Workman M."/>
            <person name="Nielsen J."/>
        </authorList>
    </citation>
    <scope>NUCLEOTIDE SEQUENCE [LARGE SCALE GENOMIC DNA]</scope>
    <source>
        <strain evidence="3">IBT 24891</strain>
    </source>
</reference>
<feature type="compositionally biased region" description="Polar residues" evidence="1">
    <location>
        <begin position="246"/>
        <end position="263"/>
    </location>
</feature>
<keyword evidence="3" id="KW-1185">Reference proteome</keyword>
<feature type="compositionally biased region" description="Polar residues" evidence="1">
    <location>
        <begin position="371"/>
        <end position="387"/>
    </location>
</feature>
<feature type="compositionally biased region" description="Polar residues" evidence="1">
    <location>
        <begin position="879"/>
        <end position="891"/>
    </location>
</feature>
<feature type="compositionally biased region" description="Basic residues" evidence="1">
    <location>
        <begin position="1"/>
        <end position="14"/>
    </location>
</feature>
<feature type="compositionally biased region" description="Basic and acidic residues" evidence="1">
    <location>
        <begin position="754"/>
        <end position="775"/>
    </location>
</feature>
<feature type="compositionally biased region" description="Polar residues" evidence="1">
    <location>
        <begin position="1331"/>
        <end position="1349"/>
    </location>
</feature>
<feature type="compositionally biased region" description="Polar residues" evidence="1">
    <location>
        <begin position="1221"/>
        <end position="1233"/>
    </location>
</feature>
<feature type="region of interest" description="Disordered" evidence="1">
    <location>
        <begin position="57"/>
        <end position="229"/>
    </location>
</feature>